<sequence>MNHFGHVLSHEIVMHPGEHRALTIEGRSASSQLSRAVRGRRKFRGFENKSQDMQDSGGISQASISKHGQTGCHELGCRELGCRELGSMEFEKKPCCWII</sequence>
<gene>
    <name evidence="2" type="ORF">BN1708_000277</name>
</gene>
<feature type="region of interest" description="Disordered" evidence="1">
    <location>
        <begin position="40"/>
        <end position="71"/>
    </location>
</feature>
<feature type="compositionally biased region" description="Polar residues" evidence="1">
    <location>
        <begin position="53"/>
        <end position="68"/>
    </location>
</feature>
<protein>
    <submittedName>
        <fullName evidence="2">Uncharacterized protein</fullName>
    </submittedName>
</protein>
<accession>A0A0G4KCJ1</accession>
<evidence type="ECO:0000313" key="2">
    <source>
        <dbReference type="EMBL" id="CRJ80499.1"/>
    </source>
</evidence>
<proteinExistence type="predicted"/>
<evidence type="ECO:0000313" key="3">
    <source>
        <dbReference type="Proteomes" id="UP000044602"/>
    </source>
</evidence>
<dbReference type="AlphaFoldDB" id="A0A0G4KCJ1"/>
<evidence type="ECO:0000256" key="1">
    <source>
        <dbReference type="SAM" id="MobiDB-lite"/>
    </source>
</evidence>
<dbReference type="EMBL" id="CVQH01000001">
    <property type="protein sequence ID" value="CRJ80499.1"/>
    <property type="molecule type" value="Genomic_DNA"/>
</dbReference>
<name>A0A0G4KCJ1_VERLO</name>
<dbReference type="Proteomes" id="UP000044602">
    <property type="component" value="Unassembled WGS sequence"/>
</dbReference>
<keyword evidence="3" id="KW-1185">Reference proteome</keyword>
<reference evidence="2 3" key="1">
    <citation type="submission" date="2015-05" db="EMBL/GenBank/DDBJ databases">
        <authorList>
            <person name="Wang D.B."/>
            <person name="Wang M."/>
        </authorList>
    </citation>
    <scope>NUCLEOTIDE SEQUENCE [LARGE SCALE GENOMIC DNA]</scope>
    <source>
        <strain evidence="2">VL1</strain>
    </source>
</reference>
<organism evidence="2 3">
    <name type="scientific">Verticillium longisporum</name>
    <name type="common">Verticillium dahliae var. longisporum</name>
    <dbReference type="NCBI Taxonomy" id="100787"/>
    <lineage>
        <taxon>Eukaryota</taxon>
        <taxon>Fungi</taxon>
        <taxon>Dikarya</taxon>
        <taxon>Ascomycota</taxon>
        <taxon>Pezizomycotina</taxon>
        <taxon>Sordariomycetes</taxon>
        <taxon>Hypocreomycetidae</taxon>
        <taxon>Glomerellales</taxon>
        <taxon>Plectosphaerellaceae</taxon>
        <taxon>Verticillium</taxon>
    </lineage>
</organism>